<feature type="transmembrane region" description="Helical" evidence="10">
    <location>
        <begin position="60"/>
        <end position="81"/>
    </location>
</feature>
<dbReference type="EC" id="2.3.1.275" evidence="10"/>
<dbReference type="EMBL" id="MNTG01000044">
    <property type="protein sequence ID" value="OLA36515.1"/>
    <property type="molecule type" value="Genomic_DNA"/>
</dbReference>
<dbReference type="GO" id="GO:0008654">
    <property type="term" value="P:phospholipid biosynthetic process"/>
    <property type="evidence" value="ECO:0007669"/>
    <property type="project" value="UniProtKB-UniRule"/>
</dbReference>
<evidence type="ECO:0000256" key="5">
    <source>
        <dbReference type="ARBA" id="ARBA00022989"/>
    </source>
</evidence>
<feature type="transmembrane region" description="Helical" evidence="10">
    <location>
        <begin position="101"/>
        <end position="122"/>
    </location>
</feature>
<dbReference type="GO" id="GO:0005886">
    <property type="term" value="C:plasma membrane"/>
    <property type="evidence" value="ECO:0007669"/>
    <property type="project" value="UniProtKB-SubCell"/>
</dbReference>
<evidence type="ECO:0000313" key="12">
    <source>
        <dbReference type="Proteomes" id="UP000186777"/>
    </source>
</evidence>
<dbReference type="InterPro" id="IPR003811">
    <property type="entry name" value="G3P_acylTferase_PlsY"/>
</dbReference>
<evidence type="ECO:0000256" key="9">
    <source>
        <dbReference type="ARBA" id="ARBA00023264"/>
    </source>
</evidence>
<feature type="transmembrane region" description="Helical" evidence="10">
    <location>
        <begin position="134"/>
        <end position="155"/>
    </location>
</feature>
<evidence type="ECO:0000256" key="7">
    <source>
        <dbReference type="ARBA" id="ARBA00023136"/>
    </source>
</evidence>
<evidence type="ECO:0000256" key="8">
    <source>
        <dbReference type="ARBA" id="ARBA00023209"/>
    </source>
</evidence>
<comment type="pathway">
    <text evidence="10">Lipid metabolism; phospholipid metabolism.</text>
</comment>
<gene>
    <name evidence="10" type="primary">plsY</name>
    <name evidence="11" type="ORF">BHW43_09390</name>
</gene>
<dbReference type="NCBIfam" id="TIGR00023">
    <property type="entry name" value="glycerol-3-phosphate 1-O-acyltransferase PlsY"/>
    <property type="match status" value="1"/>
</dbReference>
<protein>
    <recommendedName>
        <fullName evidence="10">Glycerol-3-phosphate acyltransferase</fullName>
    </recommendedName>
    <alternativeName>
        <fullName evidence="10">Acyl-PO4 G3P acyltransferase</fullName>
    </alternativeName>
    <alternativeName>
        <fullName evidence="10">Acyl-phosphate--glycerol-3-phosphate acyltransferase</fullName>
    </alternativeName>
    <alternativeName>
        <fullName evidence="10">G3P acyltransferase</fullName>
        <shortName evidence="10">GPAT</shortName>
        <ecNumber evidence="10">2.3.1.275</ecNumber>
    </alternativeName>
    <alternativeName>
        <fullName evidence="10">Lysophosphatidic acid synthase</fullName>
        <shortName evidence="10">LPA synthase</shortName>
    </alternativeName>
</protein>
<comment type="catalytic activity">
    <reaction evidence="10">
        <text>an acyl phosphate + sn-glycerol 3-phosphate = a 1-acyl-sn-glycero-3-phosphate + phosphate</text>
        <dbReference type="Rhea" id="RHEA:34075"/>
        <dbReference type="ChEBI" id="CHEBI:43474"/>
        <dbReference type="ChEBI" id="CHEBI:57597"/>
        <dbReference type="ChEBI" id="CHEBI:57970"/>
        <dbReference type="ChEBI" id="CHEBI:59918"/>
        <dbReference type="EC" id="2.3.1.275"/>
    </reaction>
</comment>
<dbReference type="Proteomes" id="UP000186777">
    <property type="component" value="Unassembled WGS sequence"/>
</dbReference>
<keyword evidence="5 10" id="KW-1133">Transmembrane helix</keyword>
<evidence type="ECO:0000256" key="6">
    <source>
        <dbReference type="ARBA" id="ARBA00023098"/>
    </source>
</evidence>
<proteinExistence type="inferred from homology"/>
<keyword evidence="4 10" id="KW-0812">Transmembrane</keyword>
<name>A0A1Q6R2A3_9FIRM</name>
<dbReference type="HAMAP" id="MF_01043">
    <property type="entry name" value="PlsY"/>
    <property type="match status" value="1"/>
</dbReference>
<dbReference type="UniPathway" id="UPA00085"/>
<comment type="subunit">
    <text evidence="10">Probably interacts with PlsX.</text>
</comment>
<keyword evidence="8 10" id="KW-0594">Phospholipid biosynthesis</keyword>
<keyword evidence="6 10" id="KW-0443">Lipid metabolism</keyword>
<reference evidence="11 12" key="1">
    <citation type="journal article" date="2016" name="Nat. Biotechnol.">
        <title>Measurement of bacterial replication rates in microbial communities.</title>
        <authorList>
            <person name="Brown C.T."/>
            <person name="Olm M.R."/>
            <person name="Thomas B.C."/>
            <person name="Banfield J.F."/>
        </authorList>
    </citation>
    <scope>NUCLEOTIDE SEQUENCE [LARGE SCALE GENOMIC DNA]</scope>
    <source>
        <strain evidence="11">46_33</strain>
    </source>
</reference>
<dbReference type="STRING" id="626940.BHW43_09390"/>
<feature type="transmembrane region" description="Helical" evidence="10">
    <location>
        <begin position="6"/>
        <end position="30"/>
    </location>
</feature>
<evidence type="ECO:0000256" key="1">
    <source>
        <dbReference type="ARBA" id="ARBA00022475"/>
    </source>
</evidence>
<accession>A0A1Q6R2A3</accession>
<dbReference type="SMART" id="SM01207">
    <property type="entry name" value="G3P_acyltransf"/>
    <property type="match status" value="1"/>
</dbReference>
<keyword evidence="7 10" id="KW-0472">Membrane</keyword>
<dbReference type="PANTHER" id="PTHR30309:SF0">
    <property type="entry name" value="GLYCEROL-3-PHOSPHATE ACYLTRANSFERASE-RELATED"/>
    <property type="match status" value="1"/>
</dbReference>
<keyword evidence="1 10" id="KW-1003">Cell membrane</keyword>
<comment type="caution">
    <text evidence="11">The sequence shown here is derived from an EMBL/GenBank/DDBJ whole genome shotgun (WGS) entry which is preliminary data.</text>
</comment>
<comment type="similarity">
    <text evidence="10">Belongs to the PlsY family.</text>
</comment>
<organism evidence="11 12">
    <name type="scientific">Phascolarctobacterium succinatutens</name>
    <dbReference type="NCBI Taxonomy" id="626940"/>
    <lineage>
        <taxon>Bacteria</taxon>
        <taxon>Bacillati</taxon>
        <taxon>Bacillota</taxon>
        <taxon>Negativicutes</taxon>
        <taxon>Acidaminococcales</taxon>
        <taxon>Acidaminococcaceae</taxon>
        <taxon>Phascolarctobacterium</taxon>
    </lineage>
</organism>
<dbReference type="PANTHER" id="PTHR30309">
    <property type="entry name" value="INNER MEMBRANE PROTEIN YGIH"/>
    <property type="match status" value="1"/>
</dbReference>
<keyword evidence="9 10" id="KW-1208">Phospholipid metabolism</keyword>
<dbReference type="GO" id="GO:0043772">
    <property type="term" value="F:acyl-phosphate glycerol-3-phosphate acyltransferase activity"/>
    <property type="evidence" value="ECO:0007669"/>
    <property type="project" value="UniProtKB-UniRule"/>
</dbReference>
<keyword evidence="3 10" id="KW-0808">Transferase</keyword>
<evidence type="ECO:0000256" key="4">
    <source>
        <dbReference type="ARBA" id="ARBA00022692"/>
    </source>
</evidence>
<feature type="transmembrane region" description="Helical" evidence="10">
    <location>
        <begin position="161"/>
        <end position="182"/>
    </location>
</feature>
<comment type="subcellular location">
    <subcellularLocation>
        <location evidence="10">Cell membrane</location>
        <topology evidence="10">Multi-pass membrane protein</topology>
    </subcellularLocation>
</comment>
<evidence type="ECO:0000256" key="10">
    <source>
        <dbReference type="HAMAP-Rule" id="MF_01043"/>
    </source>
</evidence>
<dbReference type="Pfam" id="PF02660">
    <property type="entry name" value="G3P_acyltransf"/>
    <property type="match status" value="1"/>
</dbReference>
<sequence length="209" mass="22631">MFNEVGILHFLLGFVLGHVCGSVPSGLWLVQAFHGIDIRNYGSKNIGTTNVFRTVGPKTAVLVLIADAFKGILAVGIMSYFFHNPLLDVVTALGALLGHNYSLFLGFKGGKGVATALGLLIFMMPKVAVASFGIWLVCVLLTRYVSLGSIMAAIFTPLLAWYLGYPSAYVIFSVVAAFFVVLRHKENIHRLLTGTESRIKPGNAKDLQK</sequence>
<keyword evidence="2 10" id="KW-0444">Lipid biosynthesis</keyword>
<evidence type="ECO:0000256" key="3">
    <source>
        <dbReference type="ARBA" id="ARBA00022679"/>
    </source>
</evidence>
<dbReference type="AlphaFoldDB" id="A0A1Q6R2A3"/>
<keyword evidence="11" id="KW-0012">Acyltransferase</keyword>
<evidence type="ECO:0000256" key="2">
    <source>
        <dbReference type="ARBA" id="ARBA00022516"/>
    </source>
</evidence>
<comment type="function">
    <text evidence="10">Catalyzes the transfer of an acyl group from acyl-phosphate (acyl-PO(4)) to glycerol-3-phosphate (G3P) to form lysophosphatidic acid (LPA). This enzyme utilizes acyl-phosphate as fatty acyl donor, but not acyl-CoA or acyl-ACP.</text>
</comment>
<evidence type="ECO:0000313" key="11">
    <source>
        <dbReference type="EMBL" id="OLA36515.1"/>
    </source>
</evidence>
<dbReference type="RefSeq" id="WP_299824233.1">
    <property type="nucleotide sequence ID" value="NZ_DBFOYN010000055.1"/>
</dbReference>